<organism evidence="1 2">
    <name type="scientific">Streptomyces agglomeratus</name>
    <dbReference type="NCBI Taxonomy" id="285458"/>
    <lineage>
        <taxon>Bacteria</taxon>
        <taxon>Bacillati</taxon>
        <taxon>Actinomycetota</taxon>
        <taxon>Actinomycetes</taxon>
        <taxon>Kitasatosporales</taxon>
        <taxon>Streptomycetaceae</taxon>
        <taxon>Streptomyces</taxon>
    </lineage>
</organism>
<dbReference type="EMBL" id="MEHJ01000001">
    <property type="protein sequence ID" value="OEJ24261.1"/>
    <property type="molecule type" value="Genomic_DNA"/>
</dbReference>
<evidence type="ECO:0000313" key="1">
    <source>
        <dbReference type="EMBL" id="OEJ24261.1"/>
    </source>
</evidence>
<dbReference type="AlphaFoldDB" id="A0A1E5P3Z1"/>
<gene>
    <name evidence="1" type="ORF">AS594_06950</name>
</gene>
<comment type="caution">
    <text evidence="1">The sequence shown here is derived from an EMBL/GenBank/DDBJ whole genome shotgun (WGS) entry which is preliminary data.</text>
</comment>
<evidence type="ECO:0000313" key="2">
    <source>
        <dbReference type="Proteomes" id="UP000095759"/>
    </source>
</evidence>
<sequence>MSKREIDALASILTDPENLSRTADEVAILILDKVNLFRAEEVRRVADEVIEAVEGDRAEGIPRRILDAIDDKRSTTHRIAVVGQIQYDEAPGIHTVVLGPFTARGYVDSPEKFIRATTGETASRDAGQGLAWDSKTKRGRGRFMLVPVLRSARDAWDFYRGEAPAPEIAQVATEWKPREIEPICTCGLPHGLTCRFCGTDMERHCFRHEPAAEVHRCKK</sequence>
<dbReference type="RefSeq" id="WP_069934988.1">
    <property type="nucleotide sequence ID" value="NZ_MEHJ01000001.1"/>
</dbReference>
<dbReference type="Proteomes" id="UP000095759">
    <property type="component" value="Unassembled WGS sequence"/>
</dbReference>
<reference evidence="1 2" key="1">
    <citation type="submission" date="2016-08" db="EMBL/GenBank/DDBJ databases">
        <title>Complete genome sequence of Streptomyces agglomeratus strain 6-3-2, a novel anti-MRSA actinomycete isolated from Wuli of Tebit, China.</title>
        <authorList>
            <person name="Chen X."/>
        </authorList>
    </citation>
    <scope>NUCLEOTIDE SEQUENCE [LARGE SCALE GENOMIC DNA]</scope>
    <source>
        <strain evidence="1 2">6-3-2</strain>
    </source>
</reference>
<proteinExistence type="predicted"/>
<protein>
    <submittedName>
        <fullName evidence="1">Uncharacterized protein</fullName>
    </submittedName>
</protein>
<name>A0A1E5P3Z1_9ACTN</name>
<keyword evidence="2" id="KW-1185">Reference proteome</keyword>
<accession>A0A1E5P3Z1</accession>